<proteinExistence type="inferred from homology"/>
<dbReference type="EMBL" id="CAJVPS010005817">
    <property type="protein sequence ID" value="CAG8618866.1"/>
    <property type="molecule type" value="Genomic_DNA"/>
</dbReference>
<reference evidence="13" key="1">
    <citation type="submission" date="2021-06" db="EMBL/GenBank/DDBJ databases">
        <authorList>
            <person name="Kallberg Y."/>
            <person name="Tangrot J."/>
            <person name="Rosling A."/>
        </authorList>
    </citation>
    <scope>NUCLEOTIDE SEQUENCE</scope>
    <source>
        <strain evidence="13">FL130A</strain>
    </source>
</reference>
<accession>A0A9N9GNP3</accession>
<dbReference type="Proteomes" id="UP000789508">
    <property type="component" value="Unassembled WGS sequence"/>
</dbReference>
<keyword evidence="7 11" id="KW-0132">Cell division</keyword>
<gene>
    <name evidence="13" type="ORF">ALEPTO_LOCUS8876</name>
</gene>
<dbReference type="GO" id="GO:0007076">
    <property type="term" value="P:mitotic chromosome condensation"/>
    <property type="evidence" value="ECO:0007669"/>
    <property type="project" value="InterPro"/>
</dbReference>
<dbReference type="Pfam" id="PF05786">
    <property type="entry name" value="Cnd2"/>
    <property type="match status" value="2"/>
</dbReference>
<feature type="compositionally biased region" description="Low complexity" evidence="12">
    <location>
        <begin position="1"/>
        <end position="24"/>
    </location>
</feature>
<evidence type="ECO:0000313" key="13">
    <source>
        <dbReference type="EMBL" id="CAG8618866.1"/>
    </source>
</evidence>
<protein>
    <recommendedName>
        <fullName evidence="4 11">Condensin complex subunit 2</fullName>
    </recommendedName>
</protein>
<organism evidence="13 14">
    <name type="scientific">Ambispora leptoticha</name>
    <dbReference type="NCBI Taxonomy" id="144679"/>
    <lineage>
        <taxon>Eukaryota</taxon>
        <taxon>Fungi</taxon>
        <taxon>Fungi incertae sedis</taxon>
        <taxon>Mucoromycota</taxon>
        <taxon>Glomeromycotina</taxon>
        <taxon>Glomeromycetes</taxon>
        <taxon>Archaeosporales</taxon>
        <taxon>Ambisporaceae</taxon>
        <taxon>Ambispora</taxon>
    </lineage>
</organism>
<evidence type="ECO:0000256" key="9">
    <source>
        <dbReference type="ARBA" id="ARBA00023067"/>
    </source>
</evidence>
<comment type="subcellular location">
    <subcellularLocation>
        <location evidence="1">Chromosome</location>
    </subcellularLocation>
    <subcellularLocation>
        <location evidence="2">Cytoplasm</location>
    </subcellularLocation>
</comment>
<dbReference type="PIRSF" id="PIRSF017126">
    <property type="entry name" value="Condensin_H"/>
    <property type="match status" value="1"/>
</dbReference>
<keyword evidence="14" id="KW-1185">Reference proteome</keyword>
<dbReference type="GO" id="GO:0051301">
    <property type="term" value="P:cell division"/>
    <property type="evidence" value="ECO:0007669"/>
    <property type="project" value="UniProtKB-KW"/>
</dbReference>
<evidence type="ECO:0000256" key="7">
    <source>
        <dbReference type="ARBA" id="ARBA00022618"/>
    </source>
</evidence>
<evidence type="ECO:0000256" key="4">
    <source>
        <dbReference type="ARBA" id="ARBA00016065"/>
    </source>
</evidence>
<evidence type="ECO:0000256" key="2">
    <source>
        <dbReference type="ARBA" id="ARBA00004496"/>
    </source>
</evidence>
<keyword evidence="6" id="KW-0963">Cytoplasm</keyword>
<dbReference type="GO" id="GO:0000796">
    <property type="term" value="C:condensin complex"/>
    <property type="evidence" value="ECO:0007669"/>
    <property type="project" value="InterPro"/>
</dbReference>
<dbReference type="OrthoDB" id="362021at2759"/>
<keyword evidence="10 11" id="KW-0131">Cell cycle</keyword>
<dbReference type="GO" id="GO:0003682">
    <property type="term" value="F:chromatin binding"/>
    <property type="evidence" value="ECO:0007669"/>
    <property type="project" value="TreeGrafter"/>
</dbReference>
<evidence type="ECO:0000256" key="5">
    <source>
        <dbReference type="ARBA" id="ARBA00022454"/>
    </source>
</evidence>
<evidence type="ECO:0000256" key="3">
    <source>
        <dbReference type="ARBA" id="ARBA00009471"/>
    </source>
</evidence>
<evidence type="ECO:0000256" key="12">
    <source>
        <dbReference type="SAM" id="MobiDB-lite"/>
    </source>
</evidence>
<comment type="function">
    <text evidence="11">Regulatory subunit of the condensin complex, a complex required for conversion of interphase chromatin into mitotic-like condense chromosomes.</text>
</comment>
<evidence type="ECO:0000256" key="10">
    <source>
        <dbReference type="ARBA" id="ARBA00023306"/>
    </source>
</evidence>
<keyword evidence="5" id="KW-0158">Chromosome</keyword>
<comment type="caution">
    <text evidence="13">The sequence shown here is derived from an EMBL/GenBank/DDBJ whole genome shotgun (WGS) entry which is preliminary data.</text>
</comment>
<evidence type="ECO:0000256" key="8">
    <source>
        <dbReference type="ARBA" id="ARBA00022776"/>
    </source>
</evidence>
<keyword evidence="8 11" id="KW-0498">Mitosis</keyword>
<name>A0A9N9GNP3_9GLOM</name>
<dbReference type="GO" id="GO:0005737">
    <property type="term" value="C:cytoplasm"/>
    <property type="evidence" value="ECO:0007669"/>
    <property type="project" value="UniProtKB-SubCell"/>
</dbReference>
<dbReference type="AlphaFoldDB" id="A0A9N9GNP3"/>
<evidence type="ECO:0000256" key="6">
    <source>
        <dbReference type="ARBA" id="ARBA00022490"/>
    </source>
</evidence>
<feature type="region of interest" description="Disordered" evidence="12">
    <location>
        <begin position="1"/>
        <end position="43"/>
    </location>
</feature>
<sequence>MSTSKLSSETPPIIPSTPNNISLNTPTTPHVTFNDDKAEKRRRRESLLQRKKLLTPKRSAGSQPSSSNSMLYPHYLSISPMPKISMEQMHVNFEEWLKMATDNKINAHNSWKLELIDYFYEMSILREGDSINFQKASCTLDGCVKIYTSRVDSVATETGKLLSGLTQNNVTFKDENDDDEDIENDEFDKPRYRARRSSYKRSSILESTLVKEFSTLKLKKYELEFSVDPLFKKTCADFDEGGARGLLLNHLSINSDGQIILDSGDSVADLDKSKNIDDNEEINKDKNREEKMNLSKLRAEYRENLLQIFDKDICMSLKDFEFPIIEEAETKLNTRQSDINNEKIYNNECIDVLKDNEVELENNYNKAETNKFYEYTESGVYSQDYDVLEDDIPEHATSPKNPISDYFSYFDASVSRSWMGPEHWQIRRLNNKGKQSVKQISKIKSRRGKQQEESFIDFKDKNDIEEHVLFSKSAGSSTAINLPRHEDANNNHLLPDDMQITSQRLLQLFNKRKYKLTNRMQYDDGHPEDLLLLKDNNETKNFCEKEDEMEIGIMNEYNIEEIGGRNGYDRESDDENFSPPPKTKINDKSATRTIKFAKYANKVDVRKLKENLWKVMTTINDQNFSVNSVNAQQIEGEKKFTDIMNDLKLLYPARMLKDISTSFCFDVYIMKHHEVIEIDLLSNNDNNNDAFSLICYNLL</sequence>
<dbReference type="InterPro" id="IPR022816">
    <property type="entry name" value="Condensin_barren_su2"/>
</dbReference>
<evidence type="ECO:0000256" key="11">
    <source>
        <dbReference type="PIRNR" id="PIRNR017126"/>
    </source>
</evidence>
<evidence type="ECO:0000256" key="1">
    <source>
        <dbReference type="ARBA" id="ARBA00004286"/>
    </source>
</evidence>
<dbReference type="PANTHER" id="PTHR13108">
    <property type="entry name" value="CONDENSIN COMPLEX SUBUNIT 2"/>
    <property type="match status" value="1"/>
</dbReference>
<keyword evidence="9 11" id="KW-0226">DNA condensation</keyword>
<feature type="region of interest" description="Disordered" evidence="12">
    <location>
        <begin position="564"/>
        <end position="586"/>
    </location>
</feature>
<dbReference type="PANTHER" id="PTHR13108:SF9">
    <property type="entry name" value="CONDENSIN COMPLEX SUBUNIT 2"/>
    <property type="match status" value="1"/>
</dbReference>
<comment type="similarity">
    <text evidence="3 11">Belongs to the CND2 (condensin subunit 2) family.</text>
</comment>
<evidence type="ECO:0000313" key="14">
    <source>
        <dbReference type="Proteomes" id="UP000789508"/>
    </source>
</evidence>